<keyword evidence="3 8" id="KW-0547">Nucleotide-binding</keyword>
<evidence type="ECO:0000259" key="10">
    <source>
        <dbReference type="Pfam" id="PF02224"/>
    </source>
</evidence>
<dbReference type="PATRIC" id="fig|1128398.3.peg.1462"/>
<dbReference type="CDD" id="cd02020">
    <property type="entry name" value="CMPK"/>
    <property type="match status" value="1"/>
</dbReference>
<evidence type="ECO:0000313" key="11">
    <source>
        <dbReference type="EMBL" id="AFS78444.1"/>
    </source>
</evidence>
<comment type="subcellular location">
    <subcellularLocation>
        <location evidence="8">Cytoplasm</location>
    </subcellularLocation>
</comment>
<evidence type="ECO:0000256" key="7">
    <source>
        <dbReference type="ARBA" id="ARBA00048478"/>
    </source>
</evidence>
<dbReference type="HAMAP" id="MF_00238">
    <property type="entry name" value="Cytidyl_kinase_type1"/>
    <property type="match status" value="1"/>
</dbReference>
<dbReference type="Proteomes" id="UP000006094">
    <property type="component" value="Chromosome"/>
</dbReference>
<dbReference type="GO" id="GO:0036430">
    <property type="term" value="F:CMP kinase activity"/>
    <property type="evidence" value="ECO:0007669"/>
    <property type="project" value="RHEA"/>
</dbReference>
<dbReference type="GO" id="GO:0015949">
    <property type="term" value="P:nucleobase-containing small molecule interconversion"/>
    <property type="evidence" value="ECO:0007669"/>
    <property type="project" value="TreeGrafter"/>
</dbReference>
<dbReference type="InterPro" id="IPR003136">
    <property type="entry name" value="Cytidylate_kin"/>
</dbReference>
<evidence type="ECO:0000256" key="6">
    <source>
        <dbReference type="ARBA" id="ARBA00047615"/>
    </source>
</evidence>
<sequence>MKNISIAIDGPAGAGKSTIAKIIAKKLNIDYIDTGAMYRAFTLKLIKNNIDLEDFKTISSVLNDTSIDFSDNHIYLDGLVVDDEIRNNQISNKVSIVAKIKEVRERLVQLQKDIAKNKDIIMDGRDIGTSVLPNSKYKFFLNASVEERALRRFNELKANSDTVELETIKKEIEKRDEIDKTREISPLIKSHDAIEIDTTNKSIDDVVDTILSIIKKDN</sequence>
<dbReference type="KEGG" id="cad:Curi_c14340"/>
<keyword evidence="4 8" id="KW-0418">Kinase</keyword>
<dbReference type="GO" id="GO:0036431">
    <property type="term" value="F:dCMP kinase activity"/>
    <property type="evidence" value="ECO:0007669"/>
    <property type="project" value="InterPro"/>
</dbReference>
<dbReference type="RefSeq" id="WP_014967581.1">
    <property type="nucleotide sequence ID" value="NC_018664.1"/>
</dbReference>
<protein>
    <recommendedName>
        <fullName evidence="8">Cytidylate kinase</fullName>
        <shortName evidence="8">CK</shortName>
        <ecNumber evidence="8">2.7.4.25</ecNumber>
    </recommendedName>
    <alternativeName>
        <fullName evidence="8">Cytidine monophosphate kinase</fullName>
        <shortName evidence="8">CMP kinase</shortName>
    </alternativeName>
</protein>
<dbReference type="Pfam" id="PF02224">
    <property type="entry name" value="Cytidylate_kin"/>
    <property type="match status" value="1"/>
</dbReference>
<feature type="coiled-coil region" evidence="9">
    <location>
        <begin position="93"/>
        <end position="120"/>
    </location>
</feature>
<dbReference type="GO" id="GO:0005524">
    <property type="term" value="F:ATP binding"/>
    <property type="evidence" value="ECO:0007669"/>
    <property type="project" value="UniProtKB-UniRule"/>
</dbReference>
<dbReference type="OrthoDB" id="9807434at2"/>
<organism evidence="11 12">
    <name type="scientific">Gottschalkia acidurici (strain ATCC 7906 / DSM 604 / BCRC 14475 / CIP 104303 / KCTC 5404 / NCIMB 10678 / 9a)</name>
    <name type="common">Clostridium acidurici</name>
    <dbReference type="NCBI Taxonomy" id="1128398"/>
    <lineage>
        <taxon>Bacteria</taxon>
        <taxon>Bacillati</taxon>
        <taxon>Bacillota</taxon>
        <taxon>Tissierellia</taxon>
        <taxon>Tissierellales</taxon>
        <taxon>Gottschalkiaceae</taxon>
        <taxon>Gottschalkia</taxon>
    </lineage>
</organism>
<gene>
    <name evidence="8 11" type="primary">cmk</name>
    <name evidence="11" type="ordered locus">Curi_c14340</name>
</gene>
<dbReference type="EMBL" id="CP003326">
    <property type="protein sequence ID" value="AFS78444.1"/>
    <property type="molecule type" value="Genomic_DNA"/>
</dbReference>
<dbReference type="PANTHER" id="PTHR21299">
    <property type="entry name" value="CYTIDYLATE KINASE/PANTOATE-BETA-ALANINE LIGASE"/>
    <property type="match status" value="1"/>
</dbReference>
<keyword evidence="12" id="KW-1185">Reference proteome</keyword>
<feature type="domain" description="Cytidylate kinase" evidence="10">
    <location>
        <begin position="6"/>
        <end position="215"/>
    </location>
</feature>
<dbReference type="HOGENOM" id="CLU_079959_0_2_9"/>
<dbReference type="AlphaFoldDB" id="K0AYW8"/>
<dbReference type="PANTHER" id="PTHR21299:SF2">
    <property type="entry name" value="CYTIDYLATE KINASE"/>
    <property type="match status" value="1"/>
</dbReference>
<dbReference type="NCBIfam" id="TIGR00017">
    <property type="entry name" value="cmk"/>
    <property type="match status" value="1"/>
</dbReference>
<evidence type="ECO:0000256" key="8">
    <source>
        <dbReference type="HAMAP-Rule" id="MF_00238"/>
    </source>
</evidence>
<dbReference type="GO" id="GO:0005829">
    <property type="term" value="C:cytosol"/>
    <property type="evidence" value="ECO:0007669"/>
    <property type="project" value="TreeGrafter"/>
</dbReference>
<comment type="similarity">
    <text evidence="1 8">Belongs to the cytidylate kinase family. Type 1 subfamily.</text>
</comment>
<dbReference type="InterPro" id="IPR027417">
    <property type="entry name" value="P-loop_NTPase"/>
</dbReference>
<dbReference type="InterPro" id="IPR011994">
    <property type="entry name" value="Cytidylate_kinase_dom"/>
</dbReference>
<evidence type="ECO:0000313" key="12">
    <source>
        <dbReference type="Proteomes" id="UP000006094"/>
    </source>
</evidence>
<keyword evidence="2 8" id="KW-0808">Transferase</keyword>
<dbReference type="eggNOG" id="COG0283">
    <property type="taxonomic scope" value="Bacteria"/>
</dbReference>
<keyword evidence="8" id="KW-0963">Cytoplasm</keyword>
<comment type="catalytic activity">
    <reaction evidence="7 8">
        <text>CMP + ATP = CDP + ADP</text>
        <dbReference type="Rhea" id="RHEA:11600"/>
        <dbReference type="ChEBI" id="CHEBI:30616"/>
        <dbReference type="ChEBI" id="CHEBI:58069"/>
        <dbReference type="ChEBI" id="CHEBI:60377"/>
        <dbReference type="ChEBI" id="CHEBI:456216"/>
        <dbReference type="EC" id="2.7.4.25"/>
    </reaction>
</comment>
<proteinExistence type="inferred from homology"/>
<dbReference type="Gene3D" id="3.40.50.300">
    <property type="entry name" value="P-loop containing nucleotide triphosphate hydrolases"/>
    <property type="match status" value="1"/>
</dbReference>
<accession>K0AYW8</accession>
<evidence type="ECO:0000256" key="5">
    <source>
        <dbReference type="ARBA" id="ARBA00022840"/>
    </source>
</evidence>
<reference evidence="11 12" key="1">
    <citation type="journal article" date="2012" name="PLoS ONE">
        <title>The purine-utilizing bacterium Clostridium acidurici 9a: a genome-guided metabolic reconsideration.</title>
        <authorList>
            <person name="Hartwich K."/>
            <person name="Poehlein A."/>
            <person name="Daniel R."/>
        </authorList>
    </citation>
    <scope>NUCLEOTIDE SEQUENCE [LARGE SCALE GENOMIC DNA]</scope>
    <source>
        <strain evidence="12">ATCC 7906 / DSM 604 / BCRC 14475 / CIP 104303 / KCTC 5404 / NCIMB 10678 / 9a</strain>
    </source>
</reference>
<dbReference type="SUPFAM" id="SSF52540">
    <property type="entry name" value="P-loop containing nucleoside triphosphate hydrolases"/>
    <property type="match status" value="1"/>
</dbReference>
<evidence type="ECO:0000256" key="3">
    <source>
        <dbReference type="ARBA" id="ARBA00022741"/>
    </source>
</evidence>
<dbReference type="EC" id="2.7.4.25" evidence="8"/>
<dbReference type="STRING" id="1128398.Curi_c14340"/>
<keyword evidence="5 8" id="KW-0067">ATP-binding</keyword>
<evidence type="ECO:0000256" key="2">
    <source>
        <dbReference type="ARBA" id="ARBA00022679"/>
    </source>
</evidence>
<evidence type="ECO:0000256" key="4">
    <source>
        <dbReference type="ARBA" id="ARBA00022777"/>
    </source>
</evidence>
<name>K0AYW8_GOTA9</name>
<evidence type="ECO:0000256" key="9">
    <source>
        <dbReference type="SAM" id="Coils"/>
    </source>
</evidence>
<comment type="catalytic activity">
    <reaction evidence="6 8">
        <text>dCMP + ATP = dCDP + ADP</text>
        <dbReference type="Rhea" id="RHEA:25094"/>
        <dbReference type="ChEBI" id="CHEBI:30616"/>
        <dbReference type="ChEBI" id="CHEBI:57566"/>
        <dbReference type="ChEBI" id="CHEBI:58593"/>
        <dbReference type="ChEBI" id="CHEBI:456216"/>
        <dbReference type="EC" id="2.7.4.25"/>
    </reaction>
</comment>
<feature type="binding site" evidence="8">
    <location>
        <begin position="10"/>
        <end position="18"/>
    </location>
    <ligand>
        <name>ATP</name>
        <dbReference type="ChEBI" id="CHEBI:30616"/>
    </ligand>
</feature>
<keyword evidence="9" id="KW-0175">Coiled coil</keyword>
<evidence type="ECO:0000256" key="1">
    <source>
        <dbReference type="ARBA" id="ARBA00009427"/>
    </source>
</evidence>
<dbReference type="GO" id="GO:0006220">
    <property type="term" value="P:pyrimidine nucleotide metabolic process"/>
    <property type="evidence" value="ECO:0007669"/>
    <property type="project" value="UniProtKB-UniRule"/>
</dbReference>